<dbReference type="Pfam" id="PF01597">
    <property type="entry name" value="GCV_H"/>
    <property type="match status" value="1"/>
</dbReference>
<dbReference type="EMBL" id="KQ965733">
    <property type="protein sequence ID" value="KXS21353.1"/>
    <property type="molecule type" value="Genomic_DNA"/>
</dbReference>
<evidence type="ECO:0000313" key="8">
    <source>
        <dbReference type="Proteomes" id="UP000070544"/>
    </source>
</evidence>
<comment type="similarity">
    <text evidence="1 5">Belongs to the GcvH family.</text>
</comment>
<feature type="modified residue" description="N6-lipoyllysine" evidence="4">
    <location>
        <position position="76"/>
    </location>
</feature>
<dbReference type="GO" id="GO:0005960">
    <property type="term" value="C:glycine cleavage complex"/>
    <property type="evidence" value="ECO:0007669"/>
    <property type="project" value="UniProtKB-UniRule"/>
</dbReference>
<evidence type="ECO:0000313" key="7">
    <source>
        <dbReference type="EMBL" id="KXS21353.1"/>
    </source>
</evidence>
<accession>A0A139AXQ8</accession>
<dbReference type="NCBIfam" id="NF002270">
    <property type="entry name" value="PRK01202.1"/>
    <property type="match status" value="1"/>
</dbReference>
<dbReference type="GO" id="GO:0009249">
    <property type="term" value="P:protein lipoylation"/>
    <property type="evidence" value="ECO:0007669"/>
    <property type="project" value="TreeGrafter"/>
</dbReference>
<dbReference type="PROSITE" id="PS50968">
    <property type="entry name" value="BIOTINYL_LIPOYL"/>
    <property type="match status" value="1"/>
</dbReference>
<evidence type="ECO:0000256" key="3">
    <source>
        <dbReference type="ARBA" id="ARBA00022946"/>
    </source>
</evidence>
<dbReference type="InterPro" id="IPR033753">
    <property type="entry name" value="GCV_H/Fam206"/>
</dbReference>
<dbReference type="PANTHER" id="PTHR11715:SF3">
    <property type="entry name" value="GLYCINE CLEAVAGE SYSTEM H PROTEIN-RELATED"/>
    <property type="match status" value="1"/>
</dbReference>
<dbReference type="InterPro" id="IPR000089">
    <property type="entry name" value="Biotin_lipoyl"/>
</dbReference>
<proteinExistence type="inferred from homology"/>
<comment type="cofactor">
    <cofactor evidence="5">
        <name>(R)-lipoate</name>
        <dbReference type="ChEBI" id="CHEBI:83088"/>
    </cofactor>
    <text evidence="5">Binds 1 lipoyl cofactor covalently.</text>
</comment>
<evidence type="ECO:0000259" key="6">
    <source>
        <dbReference type="PROSITE" id="PS50968"/>
    </source>
</evidence>
<evidence type="ECO:0000256" key="5">
    <source>
        <dbReference type="RuleBase" id="RU364055"/>
    </source>
</evidence>
<dbReference type="InterPro" id="IPR017453">
    <property type="entry name" value="GCV_H_sub"/>
</dbReference>
<evidence type="ECO:0000256" key="4">
    <source>
        <dbReference type="PIRSR" id="PIRSR617453-50"/>
    </source>
</evidence>
<keyword evidence="8" id="KW-1185">Reference proteome</keyword>
<dbReference type="HAMAP" id="MF_00272">
    <property type="entry name" value="GcvH"/>
    <property type="match status" value="1"/>
</dbReference>
<dbReference type="AlphaFoldDB" id="A0A139AXQ8"/>
<dbReference type="OMA" id="KEHEWIR"/>
<dbReference type="NCBIfam" id="TIGR00527">
    <property type="entry name" value="gcvH"/>
    <property type="match status" value="1"/>
</dbReference>
<gene>
    <name evidence="7" type="ORF">M427DRAFT_93593</name>
</gene>
<dbReference type="InterPro" id="IPR002930">
    <property type="entry name" value="GCV_H"/>
</dbReference>
<dbReference type="InterPro" id="IPR003016">
    <property type="entry name" value="2-oxoA_DH_lipoyl-BS"/>
</dbReference>
<comment type="subunit">
    <text evidence="5">The glycine cleavage system is composed of four proteins: P, T, L and H.</text>
</comment>
<dbReference type="GO" id="GO:0019464">
    <property type="term" value="P:glycine decarboxylation via glycine cleavage system"/>
    <property type="evidence" value="ECO:0007669"/>
    <property type="project" value="UniProtKB-UniRule"/>
</dbReference>
<sequence>MTNLLCPPSTYPHHSVPLARRYTKEHEWVSVDGAVGTVGISDYAQQALGDVVFVELPEVGKEVEKGSQVAAVESVKAASDIYAPVTGKVVEANEELAKNPTWINESPYEKGWICKIQLSNPAEFETLLNEESYKVHVEESAH</sequence>
<dbReference type="InterPro" id="IPR011053">
    <property type="entry name" value="Single_hybrid_motif"/>
</dbReference>
<dbReference type="Gene3D" id="2.40.50.100">
    <property type="match status" value="1"/>
</dbReference>
<dbReference type="SUPFAM" id="SSF51230">
    <property type="entry name" value="Single hybrid motif"/>
    <property type="match status" value="1"/>
</dbReference>
<dbReference type="CDD" id="cd06848">
    <property type="entry name" value="GCS_H"/>
    <property type="match status" value="1"/>
</dbReference>
<dbReference type="STRING" id="1344416.A0A139AXQ8"/>
<organism evidence="7 8">
    <name type="scientific">Gonapodya prolifera (strain JEL478)</name>
    <name type="common">Monoblepharis prolifera</name>
    <dbReference type="NCBI Taxonomy" id="1344416"/>
    <lineage>
        <taxon>Eukaryota</taxon>
        <taxon>Fungi</taxon>
        <taxon>Fungi incertae sedis</taxon>
        <taxon>Chytridiomycota</taxon>
        <taxon>Chytridiomycota incertae sedis</taxon>
        <taxon>Monoblepharidomycetes</taxon>
        <taxon>Monoblepharidales</taxon>
        <taxon>Gonapodyaceae</taxon>
        <taxon>Gonapodya</taxon>
    </lineage>
</organism>
<feature type="domain" description="Lipoyl-binding" evidence="6">
    <location>
        <begin position="35"/>
        <end position="117"/>
    </location>
</feature>
<keyword evidence="3 5" id="KW-0809">Transit peptide</keyword>
<dbReference type="GO" id="GO:0005739">
    <property type="term" value="C:mitochondrion"/>
    <property type="evidence" value="ECO:0007669"/>
    <property type="project" value="UniProtKB-SubCell"/>
</dbReference>
<keyword evidence="2 4" id="KW-0450">Lipoyl</keyword>
<dbReference type="PROSITE" id="PS00189">
    <property type="entry name" value="LIPOYL"/>
    <property type="match status" value="1"/>
</dbReference>
<evidence type="ECO:0000256" key="1">
    <source>
        <dbReference type="ARBA" id="ARBA00009249"/>
    </source>
</evidence>
<protein>
    <recommendedName>
        <fullName evidence="5">Glycine cleavage system H protein</fullName>
    </recommendedName>
</protein>
<name>A0A139AXQ8_GONPJ</name>
<dbReference type="PANTHER" id="PTHR11715">
    <property type="entry name" value="GLYCINE CLEAVAGE SYSTEM H PROTEIN"/>
    <property type="match status" value="1"/>
</dbReference>
<evidence type="ECO:0000256" key="2">
    <source>
        <dbReference type="ARBA" id="ARBA00022823"/>
    </source>
</evidence>
<keyword evidence="5" id="KW-0496">Mitochondrion</keyword>
<comment type="function">
    <text evidence="5">The H protein shuttles the methylamine group of glycine from the P protein to the T protein.</text>
</comment>
<dbReference type="OrthoDB" id="10264154at2759"/>
<dbReference type="Proteomes" id="UP000070544">
    <property type="component" value="Unassembled WGS sequence"/>
</dbReference>
<reference evidence="7 8" key="1">
    <citation type="journal article" date="2015" name="Genome Biol. Evol.">
        <title>Phylogenomic analyses indicate that early fungi evolved digesting cell walls of algal ancestors of land plants.</title>
        <authorList>
            <person name="Chang Y."/>
            <person name="Wang S."/>
            <person name="Sekimoto S."/>
            <person name="Aerts A.L."/>
            <person name="Choi C."/>
            <person name="Clum A."/>
            <person name="LaButti K.M."/>
            <person name="Lindquist E.A."/>
            <person name="Yee Ngan C."/>
            <person name="Ohm R.A."/>
            <person name="Salamov A.A."/>
            <person name="Grigoriev I.V."/>
            <person name="Spatafora J.W."/>
            <person name="Berbee M.L."/>
        </authorList>
    </citation>
    <scope>NUCLEOTIDE SEQUENCE [LARGE SCALE GENOMIC DNA]</scope>
    <source>
        <strain evidence="7 8">JEL478</strain>
    </source>
</reference>
<comment type="subcellular location">
    <subcellularLocation>
        <location evidence="5">Mitochondrion</location>
    </subcellularLocation>
</comment>